<proteinExistence type="predicted"/>
<evidence type="ECO:0000256" key="1">
    <source>
        <dbReference type="SAM" id="MobiDB-lite"/>
    </source>
</evidence>
<dbReference type="AlphaFoldDB" id="A0AA40F720"/>
<accession>A0AA40F720</accession>
<protein>
    <submittedName>
        <fullName evidence="2">Uncharacterized protein</fullName>
    </submittedName>
</protein>
<gene>
    <name evidence="2" type="ORF">B0T18DRAFT_404768</name>
</gene>
<reference evidence="2" key="1">
    <citation type="submission" date="2023-06" db="EMBL/GenBank/DDBJ databases">
        <title>Genome-scale phylogeny and comparative genomics of the fungal order Sordariales.</title>
        <authorList>
            <consortium name="Lawrence Berkeley National Laboratory"/>
            <person name="Hensen N."/>
            <person name="Bonometti L."/>
            <person name="Westerberg I."/>
            <person name="Brannstrom I.O."/>
            <person name="Guillou S."/>
            <person name="Cros-Aarteil S."/>
            <person name="Calhoun S."/>
            <person name="Haridas S."/>
            <person name="Kuo A."/>
            <person name="Mondo S."/>
            <person name="Pangilinan J."/>
            <person name="Riley R."/>
            <person name="LaButti K."/>
            <person name="Andreopoulos B."/>
            <person name="Lipzen A."/>
            <person name="Chen C."/>
            <person name="Yanf M."/>
            <person name="Daum C."/>
            <person name="Ng V."/>
            <person name="Clum A."/>
            <person name="Steindorff A."/>
            <person name="Ohm R."/>
            <person name="Martin F."/>
            <person name="Silar P."/>
            <person name="Natvig D."/>
            <person name="Lalanne C."/>
            <person name="Gautier V."/>
            <person name="Ament-velasquez S.L."/>
            <person name="Kruys A."/>
            <person name="Hutchinson M.I."/>
            <person name="Powell A.J."/>
            <person name="Barry K."/>
            <person name="Miller A.N."/>
            <person name="Grigoriev I.V."/>
            <person name="Debuchy R."/>
            <person name="Gladieux P."/>
            <person name="Thoren M.H."/>
            <person name="Johannesson H."/>
        </authorList>
    </citation>
    <scope>NUCLEOTIDE SEQUENCE</scope>
    <source>
        <strain evidence="2">SMH3187-1</strain>
    </source>
</reference>
<evidence type="ECO:0000313" key="3">
    <source>
        <dbReference type="Proteomes" id="UP001172155"/>
    </source>
</evidence>
<feature type="region of interest" description="Disordered" evidence="1">
    <location>
        <begin position="22"/>
        <end position="107"/>
    </location>
</feature>
<dbReference type="Proteomes" id="UP001172155">
    <property type="component" value="Unassembled WGS sequence"/>
</dbReference>
<organism evidence="2 3">
    <name type="scientific">Schizothecium vesticola</name>
    <dbReference type="NCBI Taxonomy" id="314040"/>
    <lineage>
        <taxon>Eukaryota</taxon>
        <taxon>Fungi</taxon>
        <taxon>Dikarya</taxon>
        <taxon>Ascomycota</taxon>
        <taxon>Pezizomycotina</taxon>
        <taxon>Sordariomycetes</taxon>
        <taxon>Sordariomycetidae</taxon>
        <taxon>Sordariales</taxon>
        <taxon>Schizotheciaceae</taxon>
        <taxon>Schizothecium</taxon>
    </lineage>
</organism>
<evidence type="ECO:0000313" key="2">
    <source>
        <dbReference type="EMBL" id="KAK0752393.1"/>
    </source>
</evidence>
<keyword evidence="3" id="KW-1185">Reference proteome</keyword>
<name>A0AA40F720_9PEZI</name>
<dbReference type="EMBL" id="JAUKUD010000002">
    <property type="protein sequence ID" value="KAK0752393.1"/>
    <property type="molecule type" value="Genomic_DNA"/>
</dbReference>
<comment type="caution">
    <text evidence="2">The sequence shown here is derived from an EMBL/GenBank/DDBJ whole genome shotgun (WGS) entry which is preliminary data.</text>
</comment>
<sequence>MAQEGYYQGCAGWLRLAHPSGLDAWPSVRPPPPSALDTPHQRTVLVPTQRASTEKRSRGQAAAISKDTSPRDGGVSPYQVAPPLRASRRYRPPPLICDRKHDGGGVTNWSQLVRRDAAATVW</sequence>